<gene>
    <name evidence="1" type="ORF">LMG28138_03812</name>
</gene>
<accession>A0A6S7BUM1</accession>
<reference evidence="1 2" key="1">
    <citation type="submission" date="2020-04" db="EMBL/GenBank/DDBJ databases">
        <authorList>
            <person name="De Canck E."/>
        </authorList>
    </citation>
    <scope>NUCLEOTIDE SEQUENCE [LARGE SCALE GENOMIC DNA]</scope>
    <source>
        <strain evidence="1 2">LMG 28138</strain>
    </source>
</reference>
<protein>
    <submittedName>
        <fullName evidence="1">Uncharacterized protein</fullName>
    </submittedName>
</protein>
<proteinExistence type="predicted"/>
<keyword evidence="2" id="KW-1185">Reference proteome</keyword>
<dbReference type="EMBL" id="CADIKM010000020">
    <property type="protein sequence ID" value="CAB3795087.1"/>
    <property type="molecule type" value="Genomic_DNA"/>
</dbReference>
<name>A0A6S7BUM1_9BURK</name>
<organism evidence="1 2">
    <name type="scientific">Pararobbsia alpina</name>
    <dbReference type="NCBI Taxonomy" id="621374"/>
    <lineage>
        <taxon>Bacteria</taxon>
        <taxon>Pseudomonadati</taxon>
        <taxon>Pseudomonadota</taxon>
        <taxon>Betaproteobacteria</taxon>
        <taxon>Burkholderiales</taxon>
        <taxon>Burkholderiaceae</taxon>
        <taxon>Pararobbsia</taxon>
    </lineage>
</organism>
<dbReference type="Proteomes" id="UP000494115">
    <property type="component" value="Unassembled WGS sequence"/>
</dbReference>
<evidence type="ECO:0000313" key="2">
    <source>
        <dbReference type="Proteomes" id="UP000494115"/>
    </source>
</evidence>
<evidence type="ECO:0000313" key="1">
    <source>
        <dbReference type="EMBL" id="CAB3795087.1"/>
    </source>
</evidence>
<dbReference type="AlphaFoldDB" id="A0A6S7BUM1"/>
<sequence length="73" mass="7929">MWCLYGESRSEQVRACLTYPRAAMGAVVGLFKMSINYFAAMVSNHADALLVKSRSVGATAKERSIGQVMSCHA</sequence>